<sequence length="415" mass="45717">MKNPFAYRMYLLYSAVVSFAMALMSTVASVYYIRTVEMDAFQLLMTGFALEMSVFLFEIPTGVVADLYSRKRSMAIGLLLVGCGFMLEGMIPLFTVVLAAQVLWGVGYTFLSGADQAWIADELKTKRLEGVLLRGTQIGQMFSLLGMLAGVLLANITLNLPLIISGLLLIGFSLFVVLLFPETGFTPSPARRRHPWRSAWGTFQTGLGAVRRSTILLAALWISLLTGLYSEGFDRLWTLHLLENFTLPGIGNLNEVVWIGLINAGALVLNILVVEGIRRRMDRTGRLEKVWVLLMLNGLLVCAIVSFALAGQWWFALATYWAAAVLRKTNEPIYSAWLNEQIRDSRLRATILSTQGQVTSLGEIFGGPLVGAVVWKGTVSAGLIASGVILAPVVFLYLLLWRKKAAKREVPSRSA</sequence>
<evidence type="ECO:0000256" key="6">
    <source>
        <dbReference type="SAM" id="Phobius"/>
    </source>
</evidence>
<name>A0A2T0LFZ3_9BACL</name>
<dbReference type="Gene3D" id="1.20.1250.20">
    <property type="entry name" value="MFS general substrate transporter like domains"/>
    <property type="match status" value="1"/>
</dbReference>
<keyword evidence="4 6" id="KW-1133">Transmembrane helix</keyword>
<dbReference type="InterPro" id="IPR036259">
    <property type="entry name" value="MFS_trans_sf"/>
</dbReference>
<dbReference type="InterPro" id="IPR011701">
    <property type="entry name" value="MFS"/>
</dbReference>
<feature type="transmembrane region" description="Helical" evidence="6">
    <location>
        <begin position="40"/>
        <end position="59"/>
    </location>
</feature>
<dbReference type="SUPFAM" id="SSF103473">
    <property type="entry name" value="MFS general substrate transporter"/>
    <property type="match status" value="1"/>
</dbReference>
<evidence type="ECO:0000259" key="7">
    <source>
        <dbReference type="PROSITE" id="PS50850"/>
    </source>
</evidence>
<dbReference type="Proteomes" id="UP000237797">
    <property type="component" value="Unassembled WGS sequence"/>
</dbReference>
<feature type="transmembrane region" description="Helical" evidence="6">
    <location>
        <begin position="290"/>
        <end position="315"/>
    </location>
</feature>
<evidence type="ECO:0000256" key="4">
    <source>
        <dbReference type="ARBA" id="ARBA00022989"/>
    </source>
</evidence>
<evidence type="ECO:0000313" key="9">
    <source>
        <dbReference type="Proteomes" id="UP000237797"/>
    </source>
</evidence>
<comment type="subcellular location">
    <subcellularLocation>
        <location evidence="1">Cell membrane</location>
        <topology evidence="1">Multi-pass membrane protein</topology>
    </subcellularLocation>
</comment>
<keyword evidence="9" id="KW-1185">Reference proteome</keyword>
<gene>
    <name evidence="8" type="ORF">CLV97_108106</name>
</gene>
<dbReference type="EMBL" id="PVNE01000008">
    <property type="protein sequence ID" value="PRX41175.1"/>
    <property type="molecule type" value="Genomic_DNA"/>
</dbReference>
<dbReference type="InterPro" id="IPR053160">
    <property type="entry name" value="MFS_DHA3_Transporter"/>
</dbReference>
<dbReference type="PANTHER" id="PTHR23530:SF1">
    <property type="entry name" value="PERMEASE, MAJOR FACILITATOR SUPERFAMILY-RELATED"/>
    <property type="match status" value="1"/>
</dbReference>
<dbReference type="GO" id="GO:0022857">
    <property type="term" value="F:transmembrane transporter activity"/>
    <property type="evidence" value="ECO:0007669"/>
    <property type="project" value="InterPro"/>
</dbReference>
<protein>
    <submittedName>
        <fullName evidence="8">DHA3 family tetracycline resistance protein-like MFS transporter</fullName>
    </submittedName>
</protein>
<feature type="transmembrane region" description="Helical" evidence="6">
    <location>
        <begin position="379"/>
        <end position="400"/>
    </location>
</feature>
<dbReference type="OrthoDB" id="9816124at2"/>
<evidence type="ECO:0000256" key="2">
    <source>
        <dbReference type="ARBA" id="ARBA00022448"/>
    </source>
</evidence>
<dbReference type="InterPro" id="IPR020846">
    <property type="entry name" value="MFS_dom"/>
</dbReference>
<evidence type="ECO:0000313" key="8">
    <source>
        <dbReference type="EMBL" id="PRX41175.1"/>
    </source>
</evidence>
<evidence type="ECO:0000256" key="5">
    <source>
        <dbReference type="ARBA" id="ARBA00023136"/>
    </source>
</evidence>
<evidence type="ECO:0000256" key="3">
    <source>
        <dbReference type="ARBA" id="ARBA00022692"/>
    </source>
</evidence>
<comment type="caution">
    <text evidence="8">The sequence shown here is derived from an EMBL/GenBank/DDBJ whole genome shotgun (WGS) entry which is preliminary data.</text>
</comment>
<keyword evidence="3 6" id="KW-0812">Transmembrane</keyword>
<dbReference type="Pfam" id="PF07690">
    <property type="entry name" value="MFS_1"/>
    <property type="match status" value="1"/>
</dbReference>
<reference evidence="8 9" key="1">
    <citation type="submission" date="2018-03" db="EMBL/GenBank/DDBJ databases">
        <title>Genomic Encyclopedia of Archaeal and Bacterial Type Strains, Phase II (KMG-II): from individual species to whole genera.</title>
        <authorList>
            <person name="Goeker M."/>
        </authorList>
    </citation>
    <scope>NUCLEOTIDE SEQUENCE [LARGE SCALE GENOMIC DNA]</scope>
    <source>
        <strain evidence="8 9">DSM 44946</strain>
    </source>
</reference>
<dbReference type="GO" id="GO:0005886">
    <property type="term" value="C:plasma membrane"/>
    <property type="evidence" value="ECO:0007669"/>
    <property type="project" value="UniProtKB-SubCell"/>
</dbReference>
<feature type="transmembrane region" description="Helical" evidence="6">
    <location>
        <begin position="256"/>
        <end position="278"/>
    </location>
</feature>
<accession>A0A2T0LFZ3</accession>
<feature type="domain" description="Major facilitator superfamily (MFS) profile" evidence="7">
    <location>
        <begin position="6"/>
        <end position="404"/>
    </location>
</feature>
<proteinExistence type="predicted"/>
<feature type="transmembrane region" description="Helical" evidence="6">
    <location>
        <begin position="160"/>
        <end position="180"/>
    </location>
</feature>
<keyword evidence="2" id="KW-0813">Transport</keyword>
<dbReference type="PANTHER" id="PTHR23530">
    <property type="entry name" value="TRANSPORT PROTEIN-RELATED"/>
    <property type="match status" value="1"/>
</dbReference>
<dbReference type="AlphaFoldDB" id="A0A2T0LFZ3"/>
<evidence type="ECO:0000256" key="1">
    <source>
        <dbReference type="ARBA" id="ARBA00004651"/>
    </source>
</evidence>
<keyword evidence="5 6" id="KW-0472">Membrane</keyword>
<dbReference type="PROSITE" id="PS50850">
    <property type="entry name" value="MFS"/>
    <property type="match status" value="1"/>
</dbReference>
<organism evidence="8 9">
    <name type="scientific">Planifilum fimeticola</name>
    <dbReference type="NCBI Taxonomy" id="201975"/>
    <lineage>
        <taxon>Bacteria</taxon>
        <taxon>Bacillati</taxon>
        <taxon>Bacillota</taxon>
        <taxon>Bacilli</taxon>
        <taxon>Bacillales</taxon>
        <taxon>Thermoactinomycetaceae</taxon>
        <taxon>Planifilum</taxon>
    </lineage>
</organism>
<dbReference type="RefSeq" id="WP_146130426.1">
    <property type="nucleotide sequence ID" value="NZ_PVNE01000008.1"/>
</dbReference>
<feature type="transmembrane region" description="Helical" evidence="6">
    <location>
        <begin position="12"/>
        <end position="34"/>
    </location>
</feature>
<feature type="transmembrane region" description="Helical" evidence="6">
    <location>
        <begin position="131"/>
        <end position="154"/>
    </location>
</feature>